<evidence type="ECO:0000313" key="2">
    <source>
        <dbReference type="Proteomes" id="UP000014074"/>
    </source>
</evidence>
<dbReference type="HOGENOM" id="CLU_2832970_0_0_1"/>
<dbReference type="Proteomes" id="UP000014074">
    <property type="component" value="Unassembled WGS sequence"/>
</dbReference>
<proteinExistence type="predicted"/>
<accession>R8BQM1</accession>
<gene>
    <name evidence="1" type="ORF">UCRPA7_2845</name>
</gene>
<sequence length="66" mass="7274">MATIEKGDNYVAPRIEAARRFVADLLALGLFSEEEAHGVVQGLKIQSHMNNSESDYESVSDDAVDY</sequence>
<keyword evidence="2" id="KW-1185">Reference proteome</keyword>
<dbReference type="GeneID" id="19323135"/>
<dbReference type="EMBL" id="KB932984">
    <property type="protein sequence ID" value="EOO01661.1"/>
    <property type="molecule type" value="Genomic_DNA"/>
</dbReference>
<dbReference type="AlphaFoldDB" id="R8BQM1"/>
<reference evidence="2" key="1">
    <citation type="journal article" date="2013" name="Genome Announc.">
        <title>Draft genome sequence of the ascomycete Phaeoacremonium aleophilum strain UCR-PA7, a causal agent of the esca disease complex in grapevines.</title>
        <authorList>
            <person name="Blanco-Ulate B."/>
            <person name="Rolshausen P."/>
            <person name="Cantu D."/>
        </authorList>
    </citation>
    <scope>NUCLEOTIDE SEQUENCE [LARGE SCALE GENOMIC DNA]</scope>
    <source>
        <strain evidence="2">UCR-PA7</strain>
    </source>
</reference>
<evidence type="ECO:0000313" key="1">
    <source>
        <dbReference type="EMBL" id="EOO01661.1"/>
    </source>
</evidence>
<dbReference type="KEGG" id="tmn:UCRPA7_2845"/>
<dbReference type="RefSeq" id="XP_007913603.1">
    <property type="nucleotide sequence ID" value="XM_007915412.1"/>
</dbReference>
<name>R8BQM1_PHAM7</name>
<organism evidence="1 2">
    <name type="scientific">Phaeoacremonium minimum (strain UCR-PA7)</name>
    <name type="common">Esca disease fungus</name>
    <name type="synonym">Togninia minima</name>
    <dbReference type="NCBI Taxonomy" id="1286976"/>
    <lineage>
        <taxon>Eukaryota</taxon>
        <taxon>Fungi</taxon>
        <taxon>Dikarya</taxon>
        <taxon>Ascomycota</taxon>
        <taxon>Pezizomycotina</taxon>
        <taxon>Sordariomycetes</taxon>
        <taxon>Sordariomycetidae</taxon>
        <taxon>Togniniales</taxon>
        <taxon>Togniniaceae</taxon>
        <taxon>Phaeoacremonium</taxon>
    </lineage>
</organism>
<protein>
    <submittedName>
        <fullName evidence="1">Uncharacterized protein</fullName>
    </submittedName>
</protein>